<sequence length="289" mass="32533">MCPPRVSFGVTPACRAKIRAAGSTDPVKDQKKAHQRMTNVGVEIPEGKRLNKYGDLENLNLTTEDWKFRWEKRHIGFHKDEIHGLLQKYLSIILHGRKQIRIFVPLCGKSVDMKWLADQGHTVVGVEASEMAIKEFFAEQNVSYTQESVPGIAGAEVFQSTDGKLFLFNCNMFDFTSAIAGKFDGIWDRGSLVAINPSDRQRYAKLMTTLMANGCHYLLDALTYDQEKFSGPPFSTPPHVIHDLYGQSCNIQLLESSDALTDRQRSWGLDSFTEQIHLITLKTNTDSCA</sequence>
<proteinExistence type="inferred from homology"/>
<protein>
    <recommendedName>
        <fullName evidence="4">thiopurine S-methyltransferase</fullName>
        <ecNumber evidence="4">2.1.1.67</ecNumber>
    </recommendedName>
</protein>
<evidence type="ECO:0000256" key="8">
    <source>
        <dbReference type="ARBA" id="ARBA00022691"/>
    </source>
</evidence>
<keyword evidence="5" id="KW-0963">Cytoplasm</keyword>
<evidence type="ECO:0000256" key="3">
    <source>
        <dbReference type="ARBA" id="ARBA00008145"/>
    </source>
</evidence>
<reference evidence="9 10" key="1">
    <citation type="journal article" date="2018" name="Nat. Ecol. Evol.">
        <title>Shark genomes provide insights into elasmobranch evolution and the origin of vertebrates.</title>
        <authorList>
            <person name="Hara Y"/>
            <person name="Yamaguchi K"/>
            <person name="Onimaru K"/>
            <person name="Kadota M"/>
            <person name="Koyanagi M"/>
            <person name="Keeley SD"/>
            <person name="Tatsumi K"/>
            <person name="Tanaka K"/>
            <person name="Motone F"/>
            <person name="Kageyama Y"/>
            <person name="Nozu R"/>
            <person name="Adachi N"/>
            <person name="Nishimura O"/>
            <person name="Nakagawa R"/>
            <person name="Tanegashima C"/>
            <person name="Kiyatake I"/>
            <person name="Matsumoto R"/>
            <person name="Murakumo K"/>
            <person name="Nishida K"/>
            <person name="Terakita A"/>
            <person name="Kuratani S"/>
            <person name="Sato K"/>
            <person name="Hyodo S Kuraku.S."/>
        </authorList>
    </citation>
    <scope>NUCLEOTIDE SEQUENCE [LARGE SCALE GENOMIC DNA]</scope>
</reference>
<comment type="caution">
    <text evidence="9">The sequence shown here is derived from an EMBL/GenBank/DDBJ whole genome shotgun (WGS) entry which is preliminary data.</text>
</comment>
<dbReference type="PANTHER" id="PTHR10259:SF11">
    <property type="entry name" value="THIOPURINE S-METHYLTRANSFERASE"/>
    <property type="match status" value="1"/>
</dbReference>
<gene>
    <name evidence="9" type="ORF">chiPu_0010533</name>
</gene>
<dbReference type="STRING" id="137246.A0A401SNW3"/>
<dbReference type="SUPFAM" id="SSF53335">
    <property type="entry name" value="S-adenosyl-L-methionine-dependent methyltransferases"/>
    <property type="match status" value="1"/>
</dbReference>
<evidence type="ECO:0000256" key="1">
    <source>
        <dbReference type="ARBA" id="ARBA00000903"/>
    </source>
</evidence>
<keyword evidence="10" id="KW-1185">Reference proteome</keyword>
<dbReference type="OMA" id="MEASFWH"/>
<dbReference type="EMBL" id="BEZZ01000411">
    <property type="protein sequence ID" value="GCC32073.1"/>
    <property type="molecule type" value="Genomic_DNA"/>
</dbReference>
<evidence type="ECO:0000256" key="6">
    <source>
        <dbReference type="ARBA" id="ARBA00022603"/>
    </source>
</evidence>
<keyword evidence="6" id="KW-0489">Methyltransferase</keyword>
<dbReference type="HAMAP" id="MF_00812">
    <property type="entry name" value="Thiopur_methtran"/>
    <property type="match status" value="1"/>
</dbReference>
<dbReference type="InterPro" id="IPR025835">
    <property type="entry name" value="Thiopurine_S-MeTrfase"/>
</dbReference>
<evidence type="ECO:0000313" key="9">
    <source>
        <dbReference type="EMBL" id="GCC32073.1"/>
    </source>
</evidence>
<dbReference type="AlphaFoldDB" id="A0A401SNW3"/>
<accession>A0A401SNW3</accession>
<dbReference type="FunFam" id="3.40.50.150:FF:000101">
    <property type="entry name" value="Thiopurine S-methyltransferase"/>
    <property type="match status" value="1"/>
</dbReference>
<keyword evidence="7" id="KW-0808">Transferase</keyword>
<evidence type="ECO:0000313" key="10">
    <source>
        <dbReference type="Proteomes" id="UP000287033"/>
    </source>
</evidence>
<dbReference type="InterPro" id="IPR029063">
    <property type="entry name" value="SAM-dependent_MTases_sf"/>
</dbReference>
<name>A0A401SNW3_CHIPU</name>
<dbReference type="EC" id="2.1.1.67" evidence="4"/>
<dbReference type="GO" id="GO:0032259">
    <property type="term" value="P:methylation"/>
    <property type="evidence" value="ECO:0007669"/>
    <property type="project" value="UniProtKB-KW"/>
</dbReference>
<dbReference type="Proteomes" id="UP000287033">
    <property type="component" value="Unassembled WGS sequence"/>
</dbReference>
<dbReference type="PROSITE" id="PS51585">
    <property type="entry name" value="SAM_MT_TPMT"/>
    <property type="match status" value="1"/>
</dbReference>
<dbReference type="InterPro" id="IPR008854">
    <property type="entry name" value="TPMT"/>
</dbReference>
<keyword evidence="8" id="KW-0949">S-adenosyl-L-methionine</keyword>
<dbReference type="Pfam" id="PF05724">
    <property type="entry name" value="TPMT"/>
    <property type="match status" value="1"/>
</dbReference>
<comment type="similarity">
    <text evidence="3">Belongs to the class I-like SAM-binding methyltransferase superfamily. TPMT family.</text>
</comment>
<comment type="catalytic activity">
    <reaction evidence="1">
        <text>S-adenosyl-L-methionine + a thiopurine = S-adenosyl-L-homocysteine + a thiopurine S-methylether.</text>
        <dbReference type="EC" id="2.1.1.67"/>
    </reaction>
</comment>
<organism evidence="9 10">
    <name type="scientific">Chiloscyllium punctatum</name>
    <name type="common">Brownbanded bambooshark</name>
    <name type="synonym">Hemiscyllium punctatum</name>
    <dbReference type="NCBI Taxonomy" id="137246"/>
    <lineage>
        <taxon>Eukaryota</taxon>
        <taxon>Metazoa</taxon>
        <taxon>Chordata</taxon>
        <taxon>Craniata</taxon>
        <taxon>Vertebrata</taxon>
        <taxon>Chondrichthyes</taxon>
        <taxon>Elasmobranchii</taxon>
        <taxon>Galeomorphii</taxon>
        <taxon>Galeoidea</taxon>
        <taxon>Orectolobiformes</taxon>
        <taxon>Hemiscylliidae</taxon>
        <taxon>Chiloscyllium</taxon>
    </lineage>
</organism>
<evidence type="ECO:0000256" key="4">
    <source>
        <dbReference type="ARBA" id="ARBA00011905"/>
    </source>
</evidence>
<dbReference type="Gene3D" id="3.40.50.150">
    <property type="entry name" value="Vaccinia Virus protein VP39"/>
    <property type="match status" value="1"/>
</dbReference>
<comment type="subcellular location">
    <subcellularLocation>
        <location evidence="2">Cytoplasm</location>
    </subcellularLocation>
</comment>
<dbReference type="GO" id="GO:0008119">
    <property type="term" value="F:thiopurine S-methyltransferase activity"/>
    <property type="evidence" value="ECO:0007669"/>
    <property type="project" value="UniProtKB-EC"/>
</dbReference>
<dbReference type="GO" id="GO:0005737">
    <property type="term" value="C:cytoplasm"/>
    <property type="evidence" value="ECO:0007669"/>
    <property type="project" value="UniProtKB-SubCell"/>
</dbReference>
<dbReference type="PANTHER" id="PTHR10259">
    <property type="entry name" value="THIOPURINE S-METHYLTRANSFERASE"/>
    <property type="match status" value="1"/>
</dbReference>
<evidence type="ECO:0000256" key="7">
    <source>
        <dbReference type="ARBA" id="ARBA00022679"/>
    </source>
</evidence>
<evidence type="ECO:0000256" key="2">
    <source>
        <dbReference type="ARBA" id="ARBA00004496"/>
    </source>
</evidence>
<evidence type="ECO:0000256" key="5">
    <source>
        <dbReference type="ARBA" id="ARBA00022490"/>
    </source>
</evidence>
<dbReference type="OrthoDB" id="276151at2759"/>